<dbReference type="SUPFAM" id="SSF49303">
    <property type="entry name" value="beta-Galactosidase/glucuronidase domain"/>
    <property type="match status" value="1"/>
</dbReference>
<feature type="region of interest" description="Disordered" evidence="4">
    <location>
        <begin position="860"/>
        <end position="901"/>
    </location>
</feature>
<feature type="domain" description="Glycoside hydrolase family 2 catalytic" evidence="6">
    <location>
        <begin position="338"/>
        <end position="463"/>
    </location>
</feature>
<evidence type="ECO:0000259" key="5">
    <source>
        <dbReference type="Pfam" id="PF00703"/>
    </source>
</evidence>
<dbReference type="GO" id="GO:0004565">
    <property type="term" value="F:beta-galactosidase activity"/>
    <property type="evidence" value="ECO:0007669"/>
    <property type="project" value="UniProtKB-EC"/>
</dbReference>
<dbReference type="Gene3D" id="3.20.20.80">
    <property type="entry name" value="Glycosidases"/>
    <property type="match status" value="1"/>
</dbReference>
<gene>
    <name evidence="9" type="primary">lacZ_1</name>
    <name evidence="9" type="ORF">ERS852457_00453</name>
</gene>
<evidence type="ECO:0000256" key="2">
    <source>
        <dbReference type="ARBA" id="ARBA00022801"/>
    </source>
</evidence>
<dbReference type="SUPFAM" id="SSF51445">
    <property type="entry name" value="(Trans)glycosidases"/>
    <property type="match status" value="1"/>
</dbReference>
<reference evidence="9 10" key="1">
    <citation type="submission" date="2015-09" db="EMBL/GenBank/DDBJ databases">
        <authorList>
            <consortium name="Pathogen Informatics"/>
        </authorList>
    </citation>
    <scope>NUCLEOTIDE SEQUENCE [LARGE SCALE GENOMIC DNA]</scope>
    <source>
        <strain evidence="9 10">2789STDY5834842</strain>
    </source>
</reference>
<evidence type="ECO:0000256" key="1">
    <source>
        <dbReference type="ARBA" id="ARBA00007401"/>
    </source>
</evidence>
<dbReference type="AlphaFoldDB" id="A0A173XWJ8"/>
<dbReference type="Proteomes" id="UP000095333">
    <property type="component" value="Unassembled WGS sequence"/>
</dbReference>
<dbReference type="InterPro" id="IPR008979">
    <property type="entry name" value="Galactose-bd-like_sf"/>
</dbReference>
<protein>
    <submittedName>
        <fullName evidence="9">Beta-glycosidase</fullName>
        <ecNumber evidence="9">3.2.1.23</ecNumber>
    </submittedName>
</protein>
<evidence type="ECO:0000259" key="7">
    <source>
        <dbReference type="Pfam" id="PF02837"/>
    </source>
</evidence>
<dbReference type="Pfam" id="PF02837">
    <property type="entry name" value="Glyco_hydro_2_N"/>
    <property type="match status" value="1"/>
</dbReference>
<comment type="similarity">
    <text evidence="1">Belongs to the glycosyl hydrolase 2 family.</text>
</comment>
<dbReference type="InterPro" id="IPR006104">
    <property type="entry name" value="Glyco_hydro_2_N"/>
</dbReference>
<dbReference type="InterPro" id="IPR040605">
    <property type="entry name" value="Glyco_hydro2_dom5"/>
</dbReference>
<dbReference type="Gene3D" id="2.60.120.260">
    <property type="entry name" value="Galactose-binding domain-like"/>
    <property type="match status" value="1"/>
</dbReference>
<dbReference type="Pfam" id="PF02836">
    <property type="entry name" value="Glyco_hydro_2_C"/>
    <property type="match status" value="1"/>
</dbReference>
<dbReference type="InterPro" id="IPR036156">
    <property type="entry name" value="Beta-gal/glucu_dom_sf"/>
</dbReference>
<evidence type="ECO:0000313" key="9">
    <source>
        <dbReference type="EMBL" id="CUN56054.1"/>
    </source>
</evidence>
<dbReference type="Pfam" id="PF18565">
    <property type="entry name" value="Glyco_hydro2_C5"/>
    <property type="match status" value="1"/>
</dbReference>
<dbReference type="Pfam" id="PF00703">
    <property type="entry name" value="Glyco_hydro_2"/>
    <property type="match status" value="1"/>
</dbReference>
<name>A0A173XWJ8_PHOVU</name>
<sequence>MNLIIQHYFMKQHFLSYLIALLLFPLYEMQAAYQSEFSTAGFYELANSGREVYSMNPAWRFHKGTATGAETTDFNDQDWKVVSLPDGIEYVPTEASGCINYQGEVWYRKHFTPANELKGKKLFLHFEAIMGKSKVFVNGNLLTEHFGGYLPVVIDVTDALNWGTDNVIAVWADNSNDPSYPPGKAQDVLDYTYFGGIYRDCWLIAHRPVFITDPNFENEMAGGGLFVAYDKVSDTSAEIILKAHIRNDSKKNFKGVVEYELQQPDGTQAAFLNDVIQVRPGKAVTSKDKITLKSPLLWSPETPTLYNLIVRIRDNEGNVVDGYRRRIGIRSVEFKGKDGFWLNGKPYPSPLIGANRHQDFAVVGNAVANSIHWRDAKKLRDTGMKVIRNAHCPQDPAFMDACDELGLFVIVNTPGWQFWNDAPEFAQRVYSDIRNLVRRDRNHPCVWLWEPILNETWYPADFAKNTLDIVNQEYPYPYCYSGCDSEARGHEVYPVLFTHPANADKDWAIKSLDPKITYFTREWGDNVDDWNSHNSPSRVARNWGEQAMLIQAQHYAAPRYPFTCYDVLCRTPRQHVGGCLWHSFDHQRGYHPDPFYGGVMDVFRQPKYAYYMFKAQRSPEKQDRLFETGPMVYIAHEMTPFSPKDVTVYSNCDEVRLTYNKGGKTWTYTKPATKEGMPSPVITFKDIYDFMIDKNMSMRKKKQDEVFLLAEGIIDGKVVATHEVRPARRPEKVLLWVDNENTDLKADGSDFVTVVAAIADKNGNIKRLNNYYVKFHVEGEGRILGGANILANPAPVKWGTAPVLIQSTLKPGKIKITVSVLFEGSQMPASAVLELESKPAAHPLIYTESEAALISMNSDSPFGQSAAKSASELEQERLLKERNAQKLKEVEKQQADFGEKK</sequence>
<dbReference type="InterPro" id="IPR006103">
    <property type="entry name" value="Glyco_hydro_2_cat"/>
</dbReference>
<dbReference type="InterPro" id="IPR051913">
    <property type="entry name" value="GH2_Domain-Containing"/>
</dbReference>
<dbReference type="EC" id="3.2.1.23" evidence="9"/>
<dbReference type="SUPFAM" id="SSF49785">
    <property type="entry name" value="Galactose-binding domain-like"/>
    <property type="match status" value="1"/>
</dbReference>
<feature type="domain" description="Glycoside hydrolase family 2" evidence="8">
    <location>
        <begin position="738"/>
        <end position="819"/>
    </location>
</feature>
<dbReference type="InterPro" id="IPR006102">
    <property type="entry name" value="Ig-like_GH2"/>
</dbReference>
<dbReference type="PANTHER" id="PTHR42732:SF1">
    <property type="entry name" value="BETA-MANNOSIDASE"/>
    <property type="match status" value="1"/>
</dbReference>
<dbReference type="GO" id="GO:0005975">
    <property type="term" value="P:carbohydrate metabolic process"/>
    <property type="evidence" value="ECO:0007669"/>
    <property type="project" value="InterPro"/>
</dbReference>
<keyword evidence="3 9" id="KW-0326">Glycosidase</keyword>
<proteinExistence type="inferred from homology"/>
<evidence type="ECO:0000313" key="10">
    <source>
        <dbReference type="Proteomes" id="UP000095333"/>
    </source>
</evidence>
<accession>A0A173XWJ8</accession>
<organism evidence="9 10">
    <name type="scientific">Phocaeicola vulgatus</name>
    <name type="common">Bacteroides vulgatus</name>
    <dbReference type="NCBI Taxonomy" id="821"/>
    <lineage>
        <taxon>Bacteria</taxon>
        <taxon>Pseudomonadati</taxon>
        <taxon>Bacteroidota</taxon>
        <taxon>Bacteroidia</taxon>
        <taxon>Bacteroidales</taxon>
        <taxon>Bacteroidaceae</taxon>
        <taxon>Phocaeicola</taxon>
    </lineage>
</organism>
<feature type="domain" description="Glycoside hydrolase family 2 immunoglobulin-like beta-sandwich" evidence="5">
    <location>
        <begin position="226"/>
        <end position="330"/>
    </location>
</feature>
<evidence type="ECO:0000259" key="8">
    <source>
        <dbReference type="Pfam" id="PF18565"/>
    </source>
</evidence>
<feature type="compositionally biased region" description="Basic and acidic residues" evidence="4">
    <location>
        <begin position="874"/>
        <end position="901"/>
    </location>
</feature>
<evidence type="ECO:0000256" key="4">
    <source>
        <dbReference type="SAM" id="MobiDB-lite"/>
    </source>
</evidence>
<dbReference type="EMBL" id="CYZI01000001">
    <property type="protein sequence ID" value="CUN56054.1"/>
    <property type="molecule type" value="Genomic_DNA"/>
</dbReference>
<dbReference type="InterPro" id="IPR017853">
    <property type="entry name" value="GH"/>
</dbReference>
<dbReference type="Gene3D" id="2.60.40.10">
    <property type="entry name" value="Immunoglobulins"/>
    <property type="match status" value="2"/>
</dbReference>
<keyword evidence="2 9" id="KW-0378">Hydrolase</keyword>
<feature type="domain" description="Glycosyl hydrolases family 2 sugar binding" evidence="7">
    <location>
        <begin position="91"/>
        <end position="204"/>
    </location>
</feature>
<dbReference type="PANTHER" id="PTHR42732">
    <property type="entry name" value="BETA-GALACTOSIDASE"/>
    <property type="match status" value="1"/>
</dbReference>
<dbReference type="InterPro" id="IPR013783">
    <property type="entry name" value="Ig-like_fold"/>
</dbReference>
<evidence type="ECO:0000259" key="6">
    <source>
        <dbReference type="Pfam" id="PF02836"/>
    </source>
</evidence>
<evidence type="ECO:0000256" key="3">
    <source>
        <dbReference type="ARBA" id="ARBA00023295"/>
    </source>
</evidence>